<sequence length="326" mass="34840">MRKISIALLLWMGLGALSCQAASPIVIMVGGIDKLIYLPAIVAQSRGYFAAQGLHVDLVSEPAGVNAEDELIAGAVQGVVGFYDHCVDLQSRGYALQSVIQLTTVPGEVELARAGTTGTNLAQLGGRRFGVTDLGSSTEFLTEYLASKAGLAPGSYRLVPVDAGERFIQALRSGRIDAGMTTDPTVARLMQTRAARILVDMRTVAGTRAALGGDYPAAALYLQRSWIEAHPHQVHGLVQAFLRALRYLRSHDGTAVAASLPRGMTPVDRALFAHAIDTFRPMYSVDGRMPVDGPPTVLRVLQTVTPDIRPGSVDLSNTYTERFLAP</sequence>
<comment type="subcellular location">
    <subcellularLocation>
        <location evidence="1">Periplasm</location>
    </subcellularLocation>
</comment>
<dbReference type="PANTHER" id="PTHR30024">
    <property type="entry name" value="ALIPHATIC SULFONATES-BINDING PROTEIN-RELATED"/>
    <property type="match status" value="1"/>
</dbReference>
<evidence type="ECO:0000259" key="4">
    <source>
        <dbReference type="Pfam" id="PF09084"/>
    </source>
</evidence>
<dbReference type="PANTHER" id="PTHR30024:SF47">
    <property type="entry name" value="TAURINE-BINDING PERIPLASMIC PROTEIN"/>
    <property type="match status" value="1"/>
</dbReference>
<feature type="domain" description="SsuA/THI5-like" evidence="4">
    <location>
        <begin position="39"/>
        <end position="251"/>
    </location>
</feature>
<dbReference type="InterPro" id="IPR015168">
    <property type="entry name" value="SsuA/THI5"/>
</dbReference>
<evidence type="ECO:0000313" key="5">
    <source>
        <dbReference type="EMBL" id="OIQ87013.1"/>
    </source>
</evidence>
<dbReference type="GO" id="GO:0042918">
    <property type="term" value="P:alkanesulfonate transmembrane transport"/>
    <property type="evidence" value="ECO:0007669"/>
    <property type="project" value="TreeGrafter"/>
</dbReference>
<proteinExistence type="inferred from homology"/>
<dbReference type="GO" id="GO:0042597">
    <property type="term" value="C:periplasmic space"/>
    <property type="evidence" value="ECO:0007669"/>
    <property type="project" value="UniProtKB-SubCell"/>
</dbReference>
<evidence type="ECO:0000256" key="1">
    <source>
        <dbReference type="ARBA" id="ARBA00004418"/>
    </source>
</evidence>
<organism evidence="5">
    <name type="scientific">mine drainage metagenome</name>
    <dbReference type="NCBI Taxonomy" id="410659"/>
    <lineage>
        <taxon>unclassified sequences</taxon>
        <taxon>metagenomes</taxon>
        <taxon>ecological metagenomes</taxon>
    </lineage>
</organism>
<dbReference type="Gene3D" id="3.40.190.10">
    <property type="entry name" value="Periplasmic binding protein-like II"/>
    <property type="match status" value="2"/>
</dbReference>
<dbReference type="AlphaFoldDB" id="A0A1J5RFW0"/>
<name>A0A1J5RFW0_9ZZZZ</name>
<dbReference type="PROSITE" id="PS51257">
    <property type="entry name" value="PROKAR_LIPOPROTEIN"/>
    <property type="match status" value="1"/>
</dbReference>
<reference evidence="5" key="1">
    <citation type="submission" date="2016-10" db="EMBL/GenBank/DDBJ databases">
        <title>Sequence of Gallionella enrichment culture.</title>
        <authorList>
            <person name="Poehlein A."/>
            <person name="Muehling M."/>
            <person name="Daniel R."/>
        </authorList>
    </citation>
    <scope>NUCLEOTIDE SEQUENCE</scope>
</reference>
<comment type="similarity">
    <text evidence="2">Belongs to the bacterial solute-binding protein SsuA/TauA family.</text>
</comment>
<dbReference type="Pfam" id="PF09084">
    <property type="entry name" value="NMT1"/>
    <property type="match status" value="1"/>
</dbReference>
<evidence type="ECO:0000256" key="3">
    <source>
        <dbReference type="ARBA" id="ARBA00022729"/>
    </source>
</evidence>
<dbReference type="SUPFAM" id="SSF53850">
    <property type="entry name" value="Periplasmic binding protein-like II"/>
    <property type="match status" value="1"/>
</dbReference>
<comment type="caution">
    <text evidence="5">The sequence shown here is derived from an EMBL/GenBank/DDBJ whole genome shotgun (WGS) entry which is preliminary data.</text>
</comment>
<accession>A0A1J5RFW0</accession>
<evidence type="ECO:0000256" key="2">
    <source>
        <dbReference type="ARBA" id="ARBA00010742"/>
    </source>
</evidence>
<protein>
    <submittedName>
        <fullName evidence="5">Bicarbonate-binding protein CmpA</fullName>
    </submittedName>
</protein>
<gene>
    <name evidence="5" type="primary">cmpA</name>
    <name evidence="5" type="ORF">GALL_311380</name>
</gene>
<dbReference type="EMBL" id="MLJW01000446">
    <property type="protein sequence ID" value="OIQ87013.1"/>
    <property type="molecule type" value="Genomic_DNA"/>
</dbReference>
<keyword evidence="3" id="KW-0732">Signal</keyword>